<evidence type="ECO:0000313" key="4">
    <source>
        <dbReference type="EMBL" id="KAA8817128.1"/>
    </source>
</evidence>
<dbReference type="PANTHER" id="PTHR47396">
    <property type="entry name" value="TYPE I RESTRICTION ENZYME ECOKI R PROTEIN"/>
    <property type="match status" value="1"/>
</dbReference>
<dbReference type="GO" id="GO:0016787">
    <property type="term" value="F:hydrolase activity"/>
    <property type="evidence" value="ECO:0007669"/>
    <property type="project" value="InterPro"/>
</dbReference>
<dbReference type="GO" id="GO:0005524">
    <property type="term" value="F:ATP binding"/>
    <property type="evidence" value="ECO:0007669"/>
    <property type="project" value="InterPro"/>
</dbReference>
<dbReference type="EMBL" id="RZJP01000001">
    <property type="protein sequence ID" value="KAA8817128.1"/>
    <property type="molecule type" value="Genomic_DNA"/>
</dbReference>
<organism evidence="4 5">
    <name type="scientific">Bifidobacterium callitrichos</name>
    <dbReference type="NCBI Taxonomy" id="762209"/>
    <lineage>
        <taxon>Bacteria</taxon>
        <taxon>Bacillati</taxon>
        <taxon>Actinomycetota</taxon>
        <taxon>Actinomycetes</taxon>
        <taxon>Bifidobacteriales</taxon>
        <taxon>Bifidobacteriaceae</taxon>
        <taxon>Bifidobacterium</taxon>
    </lineage>
</organism>
<feature type="compositionally biased region" description="Basic and acidic residues" evidence="1">
    <location>
        <begin position="446"/>
        <end position="458"/>
    </location>
</feature>
<dbReference type="InterPro" id="IPR001650">
    <property type="entry name" value="Helicase_C-like"/>
</dbReference>
<dbReference type="PANTHER" id="PTHR47396:SF1">
    <property type="entry name" value="ATP-DEPENDENT HELICASE IRC3-RELATED"/>
    <property type="match status" value="1"/>
</dbReference>
<gene>
    <name evidence="4" type="ORF">EMB92_00555</name>
</gene>
<evidence type="ECO:0000259" key="2">
    <source>
        <dbReference type="PROSITE" id="PS51192"/>
    </source>
</evidence>
<comment type="caution">
    <text evidence="4">The sequence shown here is derived from an EMBL/GenBank/DDBJ whole genome shotgun (WGS) entry which is preliminary data.</text>
</comment>
<evidence type="ECO:0000259" key="3">
    <source>
        <dbReference type="PROSITE" id="PS51194"/>
    </source>
</evidence>
<dbReference type="SMART" id="SM00490">
    <property type="entry name" value="HELICc"/>
    <property type="match status" value="1"/>
</dbReference>
<sequence>MSDQDTPAFGLDSAGERTVLEDVVYGLIDPNTQSSGAYAPMLITNGPDGRTMSDALHEEIADSDCFDISVAFVKTEAMRGLLQDFMDHHDASDETSRLITSTKNYFNSPQDFRALLHLGSLSGIDVRVWEGSDRDGDASESSIAQGQPFHPKGYVFRRRMPDGRPYYNLYVGSSNLTTAALGKQREWNLRLSSLADGGLVNQFRQEIDTQISESVPLTEEWIKRYEEDFRRYAPPRRELLSEYDKRTITPNAMQREALRNLKELREQGEHRAIIVSATGTGKTYLSAFDVREYQPRRMLYIAQQQQILTKAMQSYRKVLGCDESELGLYSGTSKQQDRRYVFATIQTMSQSDVLAQFASDEFDYILVDEVHHAGAKSYRQLIDHFKDAGFMLGMTATPERTDGINIFELFGHNIAYEIRLQRALDEGMLCLFHYYGIAEYLGSQEDPDHGDEHPRIEVSDETSAEDDAQLQYEISQLATEGRVRYIIDKLEQYGQPGLPVTGLIFCSRQEEAHELSRLFNRHMNQQAERPYRTVAVTSKDENGRSMSPQELGRYVERLEKGELDYLFTVDMFNEGIDIPALNQVVMLRNTKSSIVFTQQLGRGLRKFPHKDSVTVIDFIGNYRNNYLIPVALYGNTGDRDIARRNLQRRSIGLSSISFDPIAKERILGSLDTADWSDMKQLTEQYRQIRFELGRIPMLADVYCYDPSLPSTLASKRGNYLDFVRSREQSLSRGGQHDTSYLDQLEPVGETENAVLKMATELLLPGLRPHELVILSRLCGFAYDLERESSSDALQKDALQKTDQSAWHAPKPMERDDLLAAIRHDFPQADTSDSQFDSAISVLDYSYFREGNRKRFGDLPLITSERHAVSGTTYRLSDRFATMLTSNRTFHTFLRDTLQVGLSNCRDLFRDAREHHRTFDHAFLYERKYSLDDVMRLCGWKKENTPQNVGGYYLDKESGTMPIFVKYATSQYEDEFLSAQEMRYFSKNGRTPQSPEFRWLRENTGPAWDDTHFVPLFVMRKAEAETADGKKLKGSKYYYVGHVSAVEHPELTTKPDASGAGTVKVTLSTLRLAKPIDPELYRHLIG</sequence>
<dbReference type="SMART" id="SM00487">
    <property type="entry name" value="DEXDc"/>
    <property type="match status" value="1"/>
</dbReference>
<dbReference type="RefSeq" id="WP_150393418.1">
    <property type="nucleotide sequence ID" value="NZ_RZJP01000001.1"/>
</dbReference>
<dbReference type="Pfam" id="PF11907">
    <property type="entry name" value="DUF3427"/>
    <property type="match status" value="1"/>
</dbReference>
<dbReference type="Gene3D" id="3.40.50.300">
    <property type="entry name" value="P-loop containing nucleotide triphosphate hydrolases"/>
    <property type="match status" value="2"/>
</dbReference>
<dbReference type="InterPro" id="IPR027417">
    <property type="entry name" value="P-loop_NTPase"/>
</dbReference>
<dbReference type="Proteomes" id="UP000326060">
    <property type="component" value="Unassembled WGS sequence"/>
</dbReference>
<dbReference type="SUPFAM" id="SSF52540">
    <property type="entry name" value="P-loop containing nucleoside triphosphate hydrolases"/>
    <property type="match status" value="1"/>
</dbReference>
<dbReference type="InterPro" id="IPR058403">
    <property type="entry name" value="DUF8090"/>
</dbReference>
<feature type="domain" description="Helicase ATP-binding" evidence="2">
    <location>
        <begin position="263"/>
        <end position="416"/>
    </location>
</feature>
<protein>
    <submittedName>
        <fullName evidence="4">DUF3427 domain-containing protein</fullName>
    </submittedName>
</protein>
<dbReference type="PROSITE" id="PS51194">
    <property type="entry name" value="HELICASE_CTER"/>
    <property type="match status" value="1"/>
</dbReference>
<dbReference type="InterPro" id="IPR014001">
    <property type="entry name" value="Helicase_ATP-bd"/>
</dbReference>
<feature type="domain" description="Helicase C-terminal" evidence="3">
    <location>
        <begin position="482"/>
        <end position="657"/>
    </location>
</feature>
<feature type="region of interest" description="Disordered" evidence="1">
    <location>
        <begin position="445"/>
        <end position="467"/>
    </location>
</feature>
<dbReference type="GO" id="GO:0005829">
    <property type="term" value="C:cytosol"/>
    <property type="evidence" value="ECO:0007669"/>
    <property type="project" value="TreeGrafter"/>
</dbReference>
<dbReference type="PROSITE" id="PS51192">
    <property type="entry name" value="HELICASE_ATP_BIND_1"/>
    <property type="match status" value="1"/>
</dbReference>
<evidence type="ECO:0000256" key="1">
    <source>
        <dbReference type="SAM" id="MobiDB-lite"/>
    </source>
</evidence>
<dbReference type="Pfam" id="PF00271">
    <property type="entry name" value="Helicase_C"/>
    <property type="match status" value="1"/>
</dbReference>
<dbReference type="CDD" id="cd18799">
    <property type="entry name" value="SF2_C_EcoAI-like"/>
    <property type="match status" value="1"/>
</dbReference>
<proteinExistence type="predicted"/>
<dbReference type="Pfam" id="PF26350">
    <property type="entry name" value="DUF8090"/>
    <property type="match status" value="2"/>
</dbReference>
<dbReference type="InterPro" id="IPR021835">
    <property type="entry name" value="DUF3427"/>
</dbReference>
<dbReference type="Gene3D" id="3.30.870.10">
    <property type="entry name" value="Endonuclease Chain A"/>
    <property type="match status" value="1"/>
</dbReference>
<dbReference type="InterPro" id="IPR006935">
    <property type="entry name" value="Helicase/UvrB_N"/>
</dbReference>
<dbReference type="CDD" id="cd18032">
    <property type="entry name" value="DEXHc_RE_I_III_res"/>
    <property type="match status" value="1"/>
</dbReference>
<dbReference type="AlphaFoldDB" id="A0A5M9ZDL5"/>
<name>A0A5M9ZDL5_9BIFI</name>
<accession>A0A5M9ZDL5</accession>
<evidence type="ECO:0000313" key="5">
    <source>
        <dbReference type="Proteomes" id="UP000326060"/>
    </source>
</evidence>
<dbReference type="GO" id="GO:0003677">
    <property type="term" value="F:DNA binding"/>
    <property type="evidence" value="ECO:0007669"/>
    <property type="project" value="InterPro"/>
</dbReference>
<reference evidence="4 5" key="1">
    <citation type="journal article" date="2019" name="Syst. Appl. Microbiol.">
        <title>Characterization of Bifidobacterium species in feaces of the Egyptian fruit bat: Description of B. vespertilionis sp. nov. and B. rousetti sp. nov.</title>
        <authorList>
            <person name="Modesto M."/>
            <person name="Satti M."/>
            <person name="Watanabe K."/>
            <person name="Puglisi E."/>
            <person name="Morelli L."/>
            <person name="Huang C.-H."/>
            <person name="Liou J.-S."/>
            <person name="Miyashita M."/>
            <person name="Tamura T."/>
            <person name="Saito S."/>
            <person name="Mori K."/>
            <person name="Huang L."/>
            <person name="Sciavilla P."/>
            <person name="Sandri C."/>
            <person name="Spiezio C."/>
            <person name="Vitali F."/>
            <person name="Cavalieri D."/>
            <person name="Perpetuini G."/>
            <person name="Tofalo R."/>
            <person name="Bonetti A."/>
            <person name="Arita M."/>
            <person name="Mattarelli P."/>
        </authorList>
    </citation>
    <scope>NUCLEOTIDE SEQUENCE [LARGE SCALE GENOMIC DNA]</scope>
    <source>
        <strain evidence="4 5">RST27</strain>
    </source>
</reference>
<dbReference type="Pfam" id="PF04851">
    <property type="entry name" value="ResIII"/>
    <property type="match status" value="1"/>
</dbReference>
<dbReference type="InterPro" id="IPR050742">
    <property type="entry name" value="Helicase_Restrict-Modif_Enz"/>
</dbReference>